<reference evidence="1" key="2">
    <citation type="journal article" date="2024" name="Plant">
        <title>Genomic evolution and insights into agronomic trait innovations of Sesamum species.</title>
        <authorList>
            <person name="Miao H."/>
            <person name="Wang L."/>
            <person name="Qu L."/>
            <person name="Liu H."/>
            <person name="Sun Y."/>
            <person name="Le M."/>
            <person name="Wang Q."/>
            <person name="Wei S."/>
            <person name="Zheng Y."/>
            <person name="Lin W."/>
            <person name="Duan Y."/>
            <person name="Cao H."/>
            <person name="Xiong S."/>
            <person name="Wang X."/>
            <person name="Wei L."/>
            <person name="Li C."/>
            <person name="Ma Q."/>
            <person name="Ju M."/>
            <person name="Zhao R."/>
            <person name="Li G."/>
            <person name="Mu C."/>
            <person name="Tian Q."/>
            <person name="Mei H."/>
            <person name="Zhang T."/>
            <person name="Gao T."/>
            <person name="Zhang H."/>
        </authorList>
    </citation>
    <scope>NUCLEOTIDE SEQUENCE</scope>
    <source>
        <strain evidence="1">KEN1</strain>
    </source>
</reference>
<accession>A0AAW2S2G7</accession>
<gene>
    <name evidence="1" type="ORF">Slati_4591400</name>
</gene>
<reference evidence="1" key="1">
    <citation type="submission" date="2020-06" db="EMBL/GenBank/DDBJ databases">
        <authorList>
            <person name="Li T."/>
            <person name="Hu X."/>
            <person name="Zhang T."/>
            <person name="Song X."/>
            <person name="Zhang H."/>
            <person name="Dai N."/>
            <person name="Sheng W."/>
            <person name="Hou X."/>
            <person name="Wei L."/>
        </authorList>
    </citation>
    <scope>NUCLEOTIDE SEQUENCE</scope>
    <source>
        <strain evidence="1">KEN1</strain>
        <tissue evidence="1">Leaf</tissue>
    </source>
</reference>
<sequence>MDSNKRVTRPSLSAEIGSGQSLGLHELPRLELSRAWEPKVRALRELIRKEDPSLVKLNVNWGISKSENNHSGCWNCIAGEVRAKSGGLALLWEKEVSVVVQSYSQRHINAIVEISDNQPRWRFTGFYG</sequence>
<dbReference type="EMBL" id="JACGWN010000097">
    <property type="protein sequence ID" value="KAL0386612.1"/>
    <property type="molecule type" value="Genomic_DNA"/>
</dbReference>
<proteinExistence type="predicted"/>
<organism evidence="1">
    <name type="scientific">Sesamum latifolium</name>
    <dbReference type="NCBI Taxonomy" id="2727402"/>
    <lineage>
        <taxon>Eukaryota</taxon>
        <taxon>Viridiplantae</taxon>
        <taxon>Streptophyta</taxon>
        <taxon>Embryophyta</taxon>
        <taxon>Tracheophyta</taxon>
        <taxon>Spermatophyta</taxon>
        <taxon>Magnoliopsida</taxon>
        <taxon>eudicotyledons</taxon>
        <taxon>Gunneridae</taxon>
        <taxon>Pentapetalae</taxon>
        <taxon>asterids</taxon>
        <taxon>lamiids</taxon>
        <taxon>Lamiales</taxon>
        <taxon>Pedaliaceae</taxon>
        <taxon>Sesamum</taxon>
    </lineage>
</organism>
<dbReference type="AlphaFoldDB" id="A0AAW2S2G7"/>
<evidence type="ECO:0000313" key="1">
    <source>
        <dbReference type="EMBL" id="KAL0386612.1"/>
    </source>
</evidence>
<comment type="caution">
    <text evidence="1">The sequence shown here is derived from an EMBL/GenBank/DDBJ whole genome shotgun (WGS) entry which is preliminary data.</text>
</comment>
<protein>
    <submittedName>
        <fullName evidence="1">Uncharacterized protein</fullName>
    </submittedName>
</protein>
<name>A0AAW2S2G7_9LAMI</name>